<feature type="compositionally biased region" description="Basic residues" evidence="7">
    <location>
        <begin position="1"/>
        <end position="12"/>
    </location>
</feature>
<evidence type="ECO:0000256" key="6">
    <source>
        <dbReference type="ARBA" id="ARBA00023242"/>
    </source>
</evidence>
<evidence type="ECO:0000256" key="1">
    <source>
        <dbReference type="ARBA" id="ARBA00004123"/>
    </source>
</evidence>
<feature type="region of interest" description="Disordered" evidence="7">
    <location>
        <begin position="1"/>
        <end position="198"/>
    </location>
</feature>
<feature type="compositionally biased region" description="Basic and acidic residues" evidence="7">
    <location>
        <begin position="76"/>
        <end position="92"/>
    </location>
</feature>
<evidence type="ECO:0000313" key="9">
    <source>
        <dbReference type="Proteomes" id="UP000800092"/>
    </source>
</evidence>
<dbReference type="EMBL" id="ML991774">
    <property type="protein sequence ID" value="KAF2238827.1"/>
    <property type="molecule type" value="Genomic_DNA"/>
</dbReference>
<evidence type="ECO:0000256" key="4">
    <source>
        <dbReference type="ARBA" id="ARBA00022490"/>
    </source>
</evidence>
<dbReference type="GO" id="GO:0000055">
    <property type="term" value="P:ribosomal large subunit export from nucleus"/>
    <property type="evidence" value="ECO:0007669"/>
    <property type="project" value="TreeGrafter"/>
</dbReference>
<accession>A0A6A6HLA2</accession>
<keyword evidence="6" id="KW-0539">Nucleus</keyword>
<evidence type="ECO:0000256" key="3">
    <source>
        <dbReference type="ARBA" id="ARBA00022448"/>
    </source>
</evidence>
<evidence type="ECO:0000313" key="8">
    <source>
        <dbReference type="EMBL" id="KAF2238827.1"/>
    </source>
</evidence>
<keyword evidence="3" id="KW-0813">Transport</keyword>
<dbReference type="InterPro" id="IPR022784">
    <property type="entry name" value="Ribosome_bgen_Alb1"/>
</dbReference>
<protein>
    <recommendedName>
        <fullName evidence="10">Alb1-domain-containing protein</fullName>
    </recommendedName>
</protein>
<sequence>MAKTPKVKKRPVSLRSRAARRDASPSLNTDKSLKNVEPPVEKPQSQANVLGIRDEGITKKKKQKSMSRQQRLRHQKGLERADRNLDKLDRKLATSVQKKKKVNARRANWDDLNGSIAKQIKADQPNKTAEDGRDGAAADAPMANGEDNIVHGDQQSDEPDKTAKDNGTEPMVGALPENGEDATLPGNQSAIAEESDEKGVLSIVNVADDEIL</sequence>
<dbReference type="Proteomes" id="UP000800092">
    <property type="component" value="Unassembled WGS sequence"/>
</dbReference>
<dbReference type="AlphaFoldDB" id="A0A6A6HLA2"/>
<gene>
    <name evidence="8" type="ORF">EV356DRAFT_528725</name>
</gene>
<dbReference type="PANTHER" id="PTHR28280">
    <property type="entry name" value="SHUTTLING PRE-60S FACTOR ECM1"/>
    <property type="match status" value="1"/>
</dbReference>
<evidence type="ECO:0000256" key="2">
    <source>
        <dbReference type="ARBA" id="ARBA00004496"/>
    </source>
</evidence>
<feature type="compositionally biased region" description="Basic residues" evidence="7">
    <location>
        <begin position="59"/>
        <end position="75"/>
    </location>
</feature>
<proteinExistence type="predicted"/>
<dbReference type="GO" id="GO:0005730">
    <property type="term" value="C:nucleolus"/>
    <property type="evidence" value="ECO:0007669"/>
    <property type="project" value="TreeGrafter"/>
</dbReference>
<dbReference type="InterPro" id="IPR053278">
    <property type="entry name" value="Pre-60S_factor_ECM1"/>
</dbReference>
<evidence type="ECO:0000256" key="5">
    <source>
        <dbReference type="ARBA" id="ARBA00022517"/>
    </source>
</evidence>
<dbReference type="Pfam" id="PF09135">
    <property type="entry name" value="Alb1"/>
    <property type="match status" value="1"/>
</dbReference>
<name>A0A6A6HLA2_VIRVR</name>
<reference evidence="8" key="1">
    <citation type="journal article" date="2020" name="Stud. Mycol.">
        <title>101 Dothideomycetes genomes: a test case for predicting lifestyles and emergence of pathogens.</title>
        <authorList>
            <person name="Haridas S."/>
            <person name="Albert R."/>
            <person name="Binder M."/>
            <person name="Bloem J."/>
            <person name="Labutti K."/>
            <person name="Salamov A."/>
            <person name="Andreopoulos B."/>
            <person name="Baker S."/>
            <person name="Barry K."/>
            <person name="Bills G."/>
            <person name="Bluhm B."/>
            <person name="Cannon C."/>
            <person name="Castanera R."/>
            <person name="Culley D."/>
            <person name="Daum C."/>
            <person name="Ezra D."/>
            <person name="Gonzalez J."/>
            <person name="Henrissat B."/>
            <person name="Kuo A."/>
            <person name="Liang C."/>
            <person name="Lipzen A."/>
            <person name="Lutzoni F."/>
            <person name="Magnuson J."/>
            <person name="Mondo S."/>
            <person name="Nolan M."/>
            <person name="Ohm R."/>
            <person name="Pangilinan J."/>
            <person name="Park H.-J."/>
            <person name="Ramirez L."/>
            <person name="Alfaro M."/>
            <person name="Sun H."/>
            <person name="Tritt A."/>
            <person name="Yoshinaga Y."/>
            <person name="Zwiers L.-H."/>
            <person name="Turgeon B."/>
            <person name="Goodwin S."/>
            <person name="Spatafora J."/>
            <person name="Crous P."/>
            <person name="Grigoriev I."/>
        </authorList>
    </citation>
    <scope>NUCLEOTIDE SEQUENCE</scope>
    <source>
        <strain evidence="8">Tuck. ex Michener</strain>
    </source>
</reference>
<evidence type="ECO:0008006" key="10">
    <source>
        <dbReference type="Google" id="ProtNLM"/>
    </source>
</evidence>
<organism evidence="8 9">
    <name type="scientific">Viridothelium virens</name>
    <name type="common">Speckled blister lichen</name>
    <name type="synonym">Trypethelium virens</name>
    <dbReference type="NCBI Taxonomy" id="1048519"/>
    <lineage>
        <taxon>Eukaryota</taxon>
        <taxon>Fungi</taxon>
        <taxon>Dikarya</taxon>
        <taxon>Ascomycota</taxon>
        <taxon>Pezizomycotina</taxon>
        <taxon>Dothideomycetes</taxon>
        <taxon>Dothideomycetes incertae sedis</taxon>
        <taxon>Trypetheliales</taxon>
        <taxon>Trypetheliaceae</taxon>
        <taxon>Viridothelium</taxon>
    </lineage>
</organism>
<dbReference type="OrthoDB" id="5304887at2759"/>
<dbReference type="GO" id="GO:0005737">
    <property type="term" value="C:cytoplasm"/>
    <property type="evidence" value="ECO:0007669"/>
    <property type="project" value="UniProtKB-SubCell"/>
</dbReference>
<dbReference type="PANTHER" id="PTHR28280:SF1">
    <property type="entry name" value="SHUTTLING PRE-60S FACTOR ECM1"/>
    <property type="match status" value="1"/>
</dbReference>
<keyword evidence="5" id="KW-0690">Ribosome biogenesis</keyword>
<feature type="compositionally biased region" description="Basic and acidic residues" evidence="7">
    <location>
        <begin position="158"/>
        <end position="167"/>
    </location>
</feature>
<dbReference type="GO" id="GO:0030687">
    <property type="term" value="C:preribosome, large subunit precursor"/>
    <property type="evidence" value="ECO:0007669"/>
    <property type="project" value="TreeGrafter"/>
</dbReference>
<comment type="subcellular location">
    <subcellularLocation>
        <location evidence="2">Cytoplasm</location>
    </subcellularLocation>
    <subcellularLocation>
        <location evidence="1">Nucleus</location>
    </subcellularLocation>
</comment>
<keyword evidence="4" id="KW-0963">Cytoplasm</keyword>
<evidence type="ECO:0000256" key="7">
    <source>
        <dbReference type="SAM" id="MobiDB-lite"/>
    </source>
</evidence>
<keyword evidence="9" id="KW-1185">Reference proteome</keyword>